<evidence type="ECO:0000313" key="2">
    <source>
        <dbReference type="Proteomes" id="UP001295444"/>
    </source>
</evidence>
<proteinExistence type="predicted"/>
<organism evidence="1 2">
    <name type="scientific">Pelobates cultripes</name>
    <name type="common">Western spadefoot toad</name>
    <dbReference type="NCBI Taxonomy" id="61616"/>
    <lineage>
        <taxon>Eukaryota</taxon>
        <taxon>Metazoa</taxon>
        <taxon>Chordata</taxon>
        <taxon>Craniata</taxon>
        <taxon>Vertebrata</taxon>
        <taxon>Euteleostomi</taxon>
        <taxon>Amphibia</taxon>
        <taxon>Batrachia</taxon>
        <taxon>Anura</taxon>
        <taxon>Pelobatoidea</taxon>
        <taxon>Pelobatidae</taxon>
        <taxon>Pelobates</taxon>
    </lineage>
</organism>
<dbReference type="Proteomes" id="UP001295444">
    <property type="component" value="Chromosome 12"/>
</dbReference>
<keyword evidence="2" id="KW-1185">Reference proteome</keyword>
<accession>A0AAD1WVW4</accession>
<evidence type="ECO:0000313" key="1">
    <source>
        <dbReference type="EMBL" id="CAH2324718.1"/>
    </source>
</evidence>
<protein>
    <submittedName>
        <fullName evidence="1">Uncharacterized protein</fullName>
    </submittedName>
</protein>
<dbReference type="EMBL" id="OW240923">
    <property type="protein sequence ID" value="CAH2324718.1"/>
    <property type="molecule type" value="Genomic_DNA"/>
</dbReference>
<sequence length="89" mass="9864">MAAELRHALDWIQSQSRYSDLALESFLSQPYSLLSDDILSNPLLAVTIKAWKMARASMGQARYAPYTYPCSGTLSSRTDPAHSHSQCGQ</sequence>
<dbReference type="AlphaFoldDB" id="A0AAD1WVW4"/>
<gene>
    <name evidence="1" type="ORF">PECUL_23A055432</name>
</gene>
<name>A0AAD1WVW4_PELCU</name>
<feature type="non-terminal residue" evidence="1">
    <location>
        <position position="89"/>
    </location>
</feature>
<reference evidence="1" key="1">
    <citation type="submission" date="2022-03" db="EMBL/GenBank/DDBJ databases">
        <authorList>
            <person name="Alioto T."/>
            <person name="Alioto T."/>
            <person name="Gomez Garrido J."/>
        </authorList>
    </citation>
    <scope>NUCLEOTIDE SEQUENCE</scope>
</reference>